<dbReference type="Proteomes" id="UP000280344">
    <property type="component" value="Chromosome"/>
</dbReference>
<evidence type="ECO:0000259" key="2">
    <source>
        <dbReference type="Pfam" id="PF10593"/>
    </source>
</evidence>
<dbReference type="OrthoDB" id="436461at2"/>
<dbReference type="RefSeq" id="WP_126703897.1">
    <property type="nucleotide sequence ID" value="NZ_CP034593.1"/>
</dbReference>
<feature type="domain" description="Putative endonuclease Z1" evidence="2">
    <location>
        <begin position="374"/>
        <end position="598"/>
    </location>
</feature>
<organism evidence="3 4">
    <name type="scientific">Flaviflexus ciconiae</name>
    <dbReference type="NCBI Taxonomy" id="2496867"/>
    <lineage>
        <taxon>Bacteria</taxon>
        <taxon>Bacillati</taxon>
        <taxon>Actinomycetota</taxon>
        <taxon>Actinomycetes</taxon>
        <taxon>Actinomycetales</taxon>
        <taxon>Actinomycetaceae</taxon>
        <taxon>Flaviflexus</taxon>
    </lineage>
</organism>
<dbReference type="KEGG" id="flh:EJ997_06875"/>
<dbReference type="Pfam" id="PF10593">
    <property type="entry name" value="Z1"/>
    <property type="match status" value="1"/>
</dbReference>
<reference evidence="3 4" key="1">
    <citation type="submission" date="2018-12" db="EMBL/GenBank/DDBJ databases">
        <title>Complete genome sequence of Flaviflexus sp. H23T48.</title>
        <authorList>
            <person name="Bae J.-W."/>
            <person name="Lee J.-Y."/>
        </authorList>
    </citation>
    <scope>NUCLEOTIDE SEQUENCE [LARGE SCALE GENOMIC DNA]</scope>
    <source>
        <strain evidence="3 4">H23T48</strain>
    </source>
</reference>
<keyword evidence="4" id="KW-1185">Reference proteome</keyword>
<accession>A0A3Q9G6Z2</accession>
<evidence type="ECO:0000313" key="3">
    <source>
        <dbReference type="EMBL" id="AZQ77092.1"/>
    </source>
</evidence>
<gene>
    <name evidence="3" type="ORF">EJ997_06875</name>
</gene>
<evidence type="ECO:0000256" key="1">
    <source>
        <dbReference type="SAM" id="MobiDB-lite"/>
    </source>
</evidence>
<name>A0A3Q9G6Z2_9ACTO</name>
<feature type="region of interest" description="Disordered" evidence="1">
    <location>
        <begin position="254"/>
        <end position="275"/>
    </location>
</feature>
<protein>
    <recommendedName>
        <fullName evidence="2">Putative endonuclease Z1 domain-containing protein</fullName>
    </recommendedName>
</protein>
<dbReference type="EMBL" id="CP034593">
    <property type="protein sequence ID" value="AZQ77092.1"/>
    <property type="molecule type" value="Genomic_DNA"/>
</dbReference>
<dbReference type="InterPro" id="IPR018310">
    <property type="entry name" value="Put_endonuclease_Z1-dom"/>
</dbReference>
<dbReference type="AlphaFoldDB" id="A0A3Q9G6Z2"/>
<evidence type="ECO:0000313" key="4">
    <source>
        <dbReference type="Proteomes" id="UP000280344"/>
    </source>
</evidence>
<sequence length="888" mass="99560">MNEHRELLIAQIEEVRNDKSKTFLDACDIVQNRMALFFPEAKTIIESIREEYLAKAGKARTVYEHTTATSGANRVYWYMPPARLSGVWEQLKARMSDSGLAEAVDSIDESSDQVMVELAEPFLLGDKRRGLAVGNVQSGKTANYAAVISKAVDEGYKFIIVLSGLYKNLRRQTQGRLERDLGITQTSHDWHRLTALDGDIGTADLKNVGSAFNNKRVIAVVKKNSKRLEYLTKFLKAAGPKILEKTPILIIDDESDQATPDSSNEKSDSPTPINQHMRNIWDLVENGTYVGYTATPFANVFMDPEEEDGLYPADFMIPLPTSESYFGAEELFGLKNADTNAPDVIREIPKGELEFLMPRNNRENQTFAPQVTESLEKAIRWFIVGVAIRRLRGQMNQHSTMLLHTTHRTEAHFRLRDAVKLFLAKLEKEALDGDVSSFYDTFVSEVNKAAELYTGDDLAPTWPKVQEQIGAVLRTLTVAVDNGYADEFERLSYTGDRAKTLIVIGGSTLSRGLTLEGLFVSFFTRTSNTYDTLLQMGRWFGYRSEYEDLQRIWVSDGLDSDYRFLAQVEADLRIEISRLTASGQTPRQIGVRIKQHPGRLQITAKNKQKHAKKVAVDFEGFRLQTTALDVSSLEKLDRNQSAAEELLAGILAYKNASDAVSRHQPILFEGVPFAYIDKFLAEFKVHDKHNKLVLEAMEWTKEKLPETPWNVVIASGNGSDTFEFEGFEVRKPIRSVQKIKNEDEGLSLEVGAMMSGGDLILDLEILGRAGPKRESPLSNAQQFDLRATTAGGDGYGLLVLYPLSGNSLLPDREISLNKKILEEHSVSDGRQIPQVFGLGLVAPFDVDNVVKNKGVYFAVKPAYVDEVDEEYEVDIPNDDERDYEGDTV</sequence>
<proteinExistence type="predicted"/>